<dbReference type="PANTHER" id="PTHR35311:SF9">
    <property type="entry name" value="KINETOCHORE-ASSOCIATED PROTEIN KNL-2 HOMOLOG"/>
    <property type="match status" value="1"/>
</dbReference>
<dbReference type="Pfam" id="PF09133">
    <property type="entry name" value="SANTA"/>
    <property type="match status" value="1"/>
</dbReference>
<dbReference type="PANTHER" id="PTHR35311">
    <property type="entry name" value="KINETOCHORE-ASSOCIATED PROTEIN KNL-2 HOMOLOG"/>
    <property type="match status" value="1"/>
</dbReference>
<proteinExistence type="predicted"/>
<feature type="domain" description="SANTA" evidence="1">
    <location>
        <begin position="32"/>
        <end position="125"/>
    </location>
</feature>
<gene>
    <name evidence="2" type="ORF">FNV43_RR09996</name>
</gene>
<protein>
    <recommendedName>
        <fullName evidence="1">SANTA domain-containing protein</fullName>
    </recommendedName>
</protein>
<organism evidence="2 3">
    <name type="scientific">Rhamnella rubrinervis</name>
    <dbReference type="NCBI Taxonomy" id="2594499"/>
    <lineage>
        <taxon>Eukaryota</taxon>
        <taxon>Viridiplantae</taxon>
        <taxon>Streptophyta</taxon>
        <taxon>Embryophyta</taxon>
        <taxon>Tracheophyta</taxon>
        <taxon>Spermatophyta</taxon>
        <taxon>Magnoliopsida</taxon>
        <taxon>eudicotyledons</taxon>
        <taxon>Gunneridae</taxon>
        <taxon>Pentapetalae</taxon>
        <taxon>rosids</taxon>
        <taxon>fabids</taxon>
        <taxon>Rosales</taxon>
        <taxon>Rhamnaceae</taxon>
        <taxon>rhamnoid group</taxon>
        <taxon>Rhamneae</taxon>
        <taxon>Rhamnella</taxon>
    </lineage>
</organism>
<evidence type="ECO:0000313" key="3">
    <source>
        <dbReference type="Proteomes" id="UP000796880"/>
    </source>
</evidence>
<accession>A0A8K0HBT4</accession>
<reference evidence="2" key="1">
    <citation type="submission" date="2020-03" db="EMBL/GenBank/DDBJ databases">
        <title>A high-quality chromosome-level genome assembly of a woody plant with both climbing and erect habits, Rhamnella rubrinervis.</title>
        <authorList>
            <person name="Lu Z."/>
            <person name="Yang Y."/>
            <person name="Zhu X."/>
            <person name="Sun Y."/>
        </authorList>
    </citation>
    <scope>NUCLEOTIDE SEQUENCE</scope>
    <source>
        <strain evidence="2">BYM</strain>
        <tissue evidence="2">Leaf</tissue>
    </source>
</reference>
<keyword evidence="3" id="KW-1185">Reference proteome</keyword>
<comment type="caution">
    <text evidence="2">The sequence shown here is derived from an EMBL/GenBank/DDBJ whole genome shotgun (WGS) entry which is preliminary data.</text>
</comment>
<dbReference type="AlphaFoldDB" id="A0A8K0HBT4"/>
<dbReference type="InterPro" id="IPR015216">
    <property type="entry name" value="SANTA"/>
</dbReference>
<sequence>MASNSCSNRATDESDNIYSTKDGLSSSFHQTVCLHDWWLIKAKNDFHGKRLAVAGFTSREWQRAVRVFSSAPIAKIYDVFTLETVDGVCVVLRGFINKQRTTENGFPSEVFRHFTFGFPSYWEQYAAKYLVEDSVSGLKTSTPTSIHFLHSTKRASCSVECKIKQTSLSPKTIGNVDNENLNTPSDAIKTIQTGNEVSVSEKSTTKLMGGTTSEGKGRNVIYMSGDKLHEPANLVEEINDDRVKDCLQPTSIVKQGHKFTNRNTQGSVRDVLTSQSDSSNERNIAVGEGETYSKEISSSRKKTKRKLAFDTHVTPCTRREQVKISVLSPESLSVGRSRSGRLLLPALEFWRNQMPIYDAVWISWIVNLLEYRKACLVVDLGLIKSEERRGEFGMEF</sequence>
<name>A0A8K0HBT4_9ROSA</name>
<dbReference type="OrthoDB" id="118550at2759"/>
<dbReference type="EMBL" id="VOIH02000004">
    <property type="protein sequence ID" value="KAF3449268.1"/>
    <property type="molecule type" value="Genomic_DNA"/>
</dbReference>
<evidence type="ECO:0000313" key="2">
    <source>
        <dbReference type="EMBL" id="KAF3449268.1"/>
    </source>
</evidence>
<dbReference type="Proteomes" id="UP000796880">
    <property type="component" value="Unassembled WGS sequence"/>
</dbReference>
<evidence type="ECO:0000259" key="1">
    <source>
        <dbReference type="Pfam" id="PF09133"/>
    </source>
</evidence>
<dbReference type="InterPro" id="IPR053090">
    <property type="entry name" value="Centromere_KNL-2_homolog"/>
</dbReference>